<organism evidence="2 3">
    <name type="scientific">Sphingomonas bisphenolicum</name>
    <dbReference type="NCBI Taxonomy" id="296544"/>
    <lineage>
        <taxon>Bacteria</taxon>
        <taxon>Pseudomonadati</taxon>
        <taxon>Pseudomonadota</taxon>
        <taxon>Alphaproteobacteria</taxon>
        <taxon>Sphingomonadales</taxon>
        <taxon>Sphingomonadaceae</taxon>
        <taxon>Sphingomonas</taxon>
    </lineage>
</organism>
<name>A0ABM7G995_9SPHN</name>
<evidence type="ECO:0000313" key="3">
    <source>
        <dbReference type="Proteomes" id="UP001059971"/>
    </source>
</evidence>
<keyword evidence="3" id="KW-1185">Reference proteome</keyword>
<dbReference type="EMBL" id="AP018818">
    <property type="protein sequence ID" value="BBF72015.1"/>
    <property type="molecule type" value="Genomic_DNA"/>
</dbReference>
<accession>A0ABM7G995</accession>
<dbReference type="GO" id="GO:0016787">
    <property type="term" value="F:hydrolase activity"/>
    <property type="evidence" value="ECO:0007669"/>
    <property type="project" value="UniProtKB-KW"/>
</dbReference>
<dbReference type="InterPro" id="IPR050266">
    <property type="entry name" value="AB_hydrolase_sf"/>
</dbReference>
<protein>
    <submittedName>
        <fullName evidence="2">Hydrolase</fullName>
    </submittedName>
</protein>
<keyword evidence="2" id="KW-0378">Hydrolase</keyword>
<dbReference type="InterPro" id="IPR029058">
    <property type="entry name" value="AB_hydrolase_fold"/>
</dbReference>
<dbReference type="Proteomes" id="UP001059971">
    <property type="component" value="Chromosome 2"/>
</dbReference>
<evidence type="ECO:0000313" key="2">
    <source>
        <dbReference type="EMBL" id="BBF72015.1"/>
    </source>
</evidence>
<dbReference type="Gene3D" id="3.40.50.1820">
    <property type="entry name" value="alpha/beta hydrolase"/>
    <property type="match status" value="1"/>
</dbReference>
<sequence>MTETLVLVPGLLCDAIVWEHQLEALGGRYNVHVADVTGFSSIRGMAKATLKAVPGPISVAGHSMGARVALEMVRIAADRIIRLGLLDTGVDPMTEGEPARRQTLVDLGAREGMRALAEAWLPPMVRPGALDEDPELRRKLYAMVERMSPDIHKRQIKALLDRPGASGVLRTLNCPVLIGCGELDCWSPPSQHEAMAELVPGARFVLFSGSGHMAPMEAPEAVTQALRHWLEQVPTQMDLSTNE</sequence>
<dbReference type="Pfam" id="PF12697">
    <property type="entry name" value="Abhydrolase_6"/>
    <property type="match status" value="1"/>
</dbReference>
<dbReference type="PANTHER" id="PTHR43798">
    <property type="entry name" value="MONOACYLGLYCEROL LIPASE"/>
    <property type="match status" value="1"/>
</dbReference>
<gene>
    <name evidence="2" type="ORF">SBA_ch2_5480</name>
</gene>
<dbReference type="SUPFAM" id="SSF53474">
    <property type="entry name" value="alpha/beta-Hydrolases"/>
    <property type="match status" value="1"/>
</dbReference>
<dbReference type="RefSeq" id="WP_261936913.1">
    <property type="nucleotide sequence ID" value="NZ_AP018818.1"/>
</dbReference>
<dbReference type="PANTHER" id="PTHR43798:SF29">
    <property type="entry name" value="AB HYDROLASE-1 DOMAIN-CONTAINING PROTEIN"/>
    <property type="match status" value="1"/>
</dbReference>
<dbReference type="InterPro" id="IPR000073">
    <property type="entry name" value="AB_hydrolase_1"/>
</dbReference>
<proteinExistence type="predicted"/>
<reference evidence="2" key="1">
    <citation type="submission" date="2018-07" db="EMBL/GenBank/DDBJ databases">
        <title>Complete genome sequence of Sphingomonas bisphenolicum strain AO1, a bisphenol A degradative bacterium isolated from Japanese farm field.</title>
        <authorList>
            <person name="Murakami M."/>
            <person name="Koh M."/>
            <person name="Koba S."/>
            <person name="Matsumura Y."/>
        </authorList>
    </citation>
    <scope>NUCLEOTIDE SEQUENCE</scope>
    <source>
        <strain evidence="2">AO1</strain>
    </source>
</reference>
<evidence type="ECO:0000259" key="1">
    <source>
        <dbReference type="Pfam" id="PF12697"/>
    </source>
</evidence>
<feature type="domain" description="AB hydrolase-1" evidence="1">
    <location>
        <begin position="5"/>
        <end position="224"/>
    </location>
</feature>